<evidence type="ECO:0000313" key="2">
    <source>
        <dbReference type="Proteomes" id="UP000064967"/>
    </source>
</evidence>
<organism evidence="1 2">
    <name type="scientific">Labilithrix luteola</name>
    <dbReference type="NCBI Taxonomy" id="1391654"/>
    <lineage>
        <taxon>Bacteria</taxon>
        <taxon>Pseudomonadati</taxon>
        <taxon>Myxococcota</taxon>
        <taxon>Polyangia</taxon>
        <taxon>Polyangiales</taxon>
        <taxon>Labilitrichaceae</taxon>
        <taxon>Labilithrix</taxon>
    </lineage>
</organism>
<sequence length="62" mass="6355">MSLEAESSKKPPDGRKVFTHDPAQVCGALELSPRTAALVVRDAGGRDGFSSCGSGRGAQHTG</sequence>
<gene>
    <name evidence="1" type="ORF">AKJ09_06761</name>
</gene>
<dbReference type="AlphaFoldDB" id="A0A0K1Q309"/>
<dbReference type="STRING" id="1391654.AKJ09_06761"/>
<proteinExistence type="predicted"/>
<name>A0A0K1Q309_9BACT</name>
<accession>A0A0K1Q309</accession>
<evidence type="ECO:0000313" key="1">
    <source>
        <dbReference type="EMBL" id="AKV00098.1"/>
    </source>
</evidence>
<dbReference type="EMBL" id="CP012333">
    <property type="protein sequence ID" value="AKV00098.1"/>
    <property type="molecule type" value="Genomic_DNA"/>
</dbReference>
<keyword evidence="2" id="KW-1185">Reference proteome</keyword>
<protein>
    <submittedName>
        <fullName evidence="1">Uncharacterized protein</fullName>
    </submittedName>
</protein>
<dbReference type="Proteomes" id="UP000064967">
    <property type="component" value="Chromosome"/>
</dbReference>
<dbReference type="KEGG" id="llu:AKJ09_06761"/>
<reference evidence="1 2" key="1">
    <citation type="submission" date="2015-08" db="EMBL/GenBank/DDBJ databases">
        <authorList>
            <person name="Babu N.S."/>
            <person name="Beckwith C.J."/>
            <person name="Beseler K.G."/>
            <person name="Brison A."/>
            <person name="Carone J.V."/>
            <person name="Caskin T.P."/>
            <person name="Diamond M."/>
            <person name="Durham M.E."/>
            <person name="Foxe J.M."/>
            <person name="Go M."/>
            <person name="Henderson B.A."/>
            <person name="Jones I.B."/>
            <person name="McGettigan J.A."/>
            <person name="Micheletti S.J."/>
            <person name="Nasrallah M.E."/>
            <person name="Ortiz D."/>
            <person name="Piller C.R."/>
            <person name="Privatt S.R."/>
            <person name="Schneider S.L."/>
            <person name="Sharp S."/>
            <person name="Smith T.C."/>
            <person name="Stanton J.D."/>
            <person name="Ullery H.E."/>
            <person name="Wilson R.J."/>
            <person name="Serrano M.G."/>
            <person name="Buck G."/>
            <person name="Lee V."/>
            <person name="Wang Y."/>
            <person name="Carvalho R."/>
            <person name="Voegtly L."/>
            <person name="Shi R."/>
            <person name="Duckworth R."/>
            <person name="Johnson A."/>
            <person name="Loviza R."/>
            <person name="Walstead R."/>
            <person name="Shah Z."/>
            <person name="Kiflezghi M."/>
            <person name="Wade K."/>
            <person name="Ball S.L."/>
            <person name="Bradley K.W."/>
            <person name="Asai D.J."/>
            <person name="Bowman C.A."/>
            <person name="Russell D.A."/>
            <person name="Pope W.H."/>
            <person name="Jacobs-Sera D."/>
            <person name="Hendrix R.W."/>
            <person name="Hatfull G.F."/>
        </authorList>
    </citation>
    <scope>NUCLEOTIDE SEQUENCE [LARGE SCALE GENOMIC DNA]</scope>
    <source>
        <strain evidence="1 2">DSM 27648</strain>
    </source>
</reference>